<dbReference type="Gene3D" id="3.30.700.10">
    <property type="entry name" value="Glycoprotein, Type 4 Pilin"/>
    <property type="match status" value="1"/>
</dbReference>
<keyword evidence="4" id="KW-1185">Reference proteome</keyword>
<dbReference type="NCBIfam" id="TIGR04294">
    <property type="entry name" value="pre_pil_HX9DG"/>
    <property type="match status" value="1"/>
</dbReference>
<dbReference type="AlphaFoldDB" id="A0A518DH27"/>
<dbReference type="OrthoDB" id="259918at2"/>
<protein>
    <recommendedName>
        <fullName evidence="2">DUF1559 domain-containing protein</fullName>
    </recommendedName>
</protein>
<organism evidence="3 4">
    <name type="scientific">Pirellulimonas nuda</name>
    <dbReference type="NCBI Taxonomy" id="2528009"/>
    <lineage>
        <taxon>Bacteria</taxon>
        <taxon>Pseudomonadati</taxon>
        <taxon>Planctomycetota</taxon>
        <taxon>Planctomycetia</taxon>
        <taxon>Pirellulales</taxon>
        <taxon>Lacipirellulaceae</taxon>
        <taxon>Pirellulimonas</taxon>
    </lineage>
</organism>
<dbReference type="InterPro" id="IPR012902">
    <property type="entry name" value="N_methyl_site"/>
</dbReference>
<dbReference type="NCBIfam" id="TIGR02532">
    <property type="entry name" value="IV_pilin_GFxxxE"/>
    <property type="match status" value="1"/>
</dbReference>
<reference evidence="3 4" key="1">
    <citation type="submission" date="2019-02" db="EMBL/GenBank/DDBJ databases">
        <title>Deep-cultivation of Planctomycetes and their phenomic and genomic characterization uncovers novel biology.</title>
        <authorList>
            <person name="Wiegand S."/>
            <person name="Jogler M."/>
            <person name="Boedeker C."/>
            <person name="Pinto D."/>
            <person name="Vollmers J."/>
            <person name="Rivas-Marin E."/>
            <person name="Kohn T."/>
            <person name="Peeters S.H."/>
            <person name="Heuer A."/>
            <person name="Rast P."/>
            <person name="Oberbeckmann S."/>
            <person name="Bunk B."/>
            <person name="Jeske O."/>
            <person name="Meyerdierks A."/>
            <person name="Storesund J.E."/>
            <person name="Kallscheuer N."/>
            <person name="Luecker S."/>
            <person name="Lage O.M."/>
            <person name="Pohl T."/>
            <person name="Merkel B.J."/>
            <person name="Hornburger P."/>
            <person name="Mueller R.-W."/>
            <person name="Bruemmer F."/>
            <person name="Labrenz M."/>
            <person name="Spormann A.M."/>
            <person name="Op den Camp H."/>
            <person name="Overmann J."/>
            <person name="Amann R."/>
            <person name="Jetten M.S.M."/>
            <person name="Mascher T."/>
            <person name="Medema M.H."/>
            <person name="Devos D.P."/>
            <person name="Kaster A.-K."/>
            <person name="Ovreas L."/>
            <person name="Rohde M."/>
            <person name="Galperin M.Y."/>
            <person name="Jogler C."/>
        </authorList>
    </citation>
    <scope>NUCLEOTIDE SEQUENCE [LARGE SCALE GENOMIC DNA]</scope>
    <source>
        <strain evidence="3 4">Pla175</strain>
    </source>
</reference>
<feature type="transmembrane region" description="Helical" evidence="1">
    <location>
        <begin position="20"/>
        <end position="41"/>
    </location>
</feature>
<evidence type="ECO:0000256" key="1">
    <source>
        <dbReference type="SAM" id="Phobius"/>
    </source>
</evidence>
<evidence type="ECO:0000313" key="4">
    <source>
        <dbReference type="Proteomes" id="UP000317429"/>
    </source>
</evidence>
<dbReference type="InterPro" id="IPR027558">
    <property type="entry name" value="Pre_pil_HX9DG_C"/>
</dbReference>
<dbReference type="InterPro" id="IPR045584">
    <property type="entry name" value="Pilin-like"/>
</dbReference>
<sequence>MHVPTSRLRRALQRSAGFTLVELLVVIAIIGILVALLLPAVQAAREAARRTQCINIEKQLLLGLQLHHDTAQAFPNGTSIPANGRTGPSWITDILPHMEEQPTYDTIYDFLVLKSNTPGTQAPLAVQEIVRQSKPAFRCPSSQMAEADTDPALANSRNPLQFGTSNYRGCRGVRDNGGNNGLATTQSLNFTLAGQSNAIPIGQLIGVLYPGSPDRIEKPTSIRKITDGTSHTIIIGEVEMLVPPANIPSNVELWETNKGTDDGQYRWPTWPGTHGDKDDTLFNMWALDRAAVNWFDRDAASSAHPGGAVYGFCDGSGHFITESIDWEVYAGLGTRAGGETLLEF</sequence>
<name>A0A518DH27_9BACT</name>
<dbReference type="KEGG" id="pnd:Pla175_41870"/>
<dbReference type="Proteomes" id="UP000317429">
    <property type="component" value="Chromosome"/>
</dbReference>
<feature type="domain" description="DUF1559" evidence="2">
    <location>
        <begin position="42"/>
        <end position="325"/>
    </location>
</feature>
<dbReference type="PANTHER" id="PTHR30093">
    <property type="entry name" value="GENERAL SECRETION PATHWAY PROTEIN G"/>
    <property type="match status" value="1"/>
</dbReference>
<accession>A0A518DH27</accession>
<evidence type="ECO:0000313" key="3">
    <source>
        <dbReference type="EMBL" id="QDU90774.1"/>
    </source>
</evidence>
<dbReference type="PANTHER" id="PTHR30093:SF2">
    <property type="entry name" value="TYPE II SECRETION SYSTEM PROTEIN H"/>
    <property type="match status" value="1"/>
</dbReference>
<proteinExistence type="predicted"/>
<keyword evidence="1" id="KW-0812">Transmembrane</keyword>
<keyword evidence="1" id="KW-1133">Transmembrane helix</keyword>
<dbReference type="Pfam" id="PF07596">
    <property type="entry name" value="SBP_bac_10"/>
    <property type="match status" value="1"/>
</dbReference>
<dbReference type="EMBL" id="CP036291">
    <property type="protein sequence ID" value="QDU90774.1"/>
    <property type="molecule type" value="Genomic_DNA"/>
</dbReference>
<dbReference type="InterPro" id="IPR011453">
    <property type="entry name" value="DUF1559"/>
</dbReference>
<dbReference type="RefSeq" id="WP_145289941.1">
    <property type="nucleotide sequence ID" value="NZ_CP036291.1"/>
</dbReference>
<keyword evidence="1" id="KW-0472">Membrane</keyword>
<dbReference type="SUPFAM" id="SSF54523">
    <property type="entry name" value="Pili subunits"/>
    <property type="match status" value="1"/>
</dbReference>
<dbReference type="PROSITE" id="PS00409">
    <property type="entry name" value="PROKAR_NTER_METHYL"/>
    <property type="match status" value="1"/>
</dbReference>
<evidence type="ECO:0000259" key="2">
    <source>
        <dbReference type="Pfam" id="PF07596"/>
    </source>
</evidence>
<dbReference type="Pfam" id="PF07963">
    <property type="entry name" value="N_methyl"/>
    <property type="match status" value="1"/>
</dbReference>
<gene>
    <name evidence="3" type="ORF">Pla175_41870</name>
</gene>